<dbReference type="SUPFAM" id="SSF52540">
    <property type="entry name" value="P-loop containing nucleoside triphosphate hydrolases"/>
    <property type="match status" value="1"/>
</dbReference>
<name>A0A3M9XN25_9HYPH</name>
<organism evidence="2 3">
    <name type="scientific">Methylocystis hirsuta</name>
    <dbReference type="NCBI Taxonomy" id="369798"/>
    <lineage>
        <taxon>Bacteria</taxon>
        <taxon>Pseudomonadati</taxon>
        <taxon>Pseudomonadota</taxon>
        <taxon>Alphaproteobacteria</taxon>
        <taxon>Hyphomicrobiales</taxon>
        <taxon>Methylocystaceae</taxon>
        <taxon>Methylocystis</taxon>
    </lineage>
</organism>
<dbReference type="EMBL" id="QWDD01000001">
    <property type="protein sequence ID" value="RNJ49401.1"/>
    <property type="molecule type" value="Genomic_DNA"/>
</dbReference>
<feature type="domain" description="DNA primase/polymerase bifunctional N-terminal" evidence="1">
    <location>
        <begin position="14"/>
        <end position="188"/>
    </location>
</feature>
<protein>
    <recommendedName>
        <fullName evidence="1">DNA primase/polymerase bifunctional N-terminal domain-containing protein</fullName>
    </recommendedName>
</protein>
<dbReference type="RefSeq" id="WP_123175367.1">
    <property type="nucleotide sequence ID" value="NZ_QWDD01000001.1"/>
</dbReference>
<evidence type="ECO:0000313" key="2">
    <source>
        <dbReference type="EMBL" id="RNJ49401.1"/>
    </source>
</evidence>
<keyword evidence="3" id="KW-1185">Reference proteome</keyword>
<dbReference type="Pfam" id="PF09250">
    <property type="entry name" value="Prim-Pol"/>
    <property type="match status" value="1"/>
</dbReference>
<proteinExistence type="predicted"/>
<sequence>MDTPSRRRHNLKLALDLAAAGIYVFPVVDKNPVIEGWTKPDNEVEQVDGEFRGCTRDPTRIKKMWRRWPDATPSVSCGPSGVIVLDADTKKDGPAKLTQWLADNNIDVSQYPVTHTRSGGLHIYLPNDHALGCSAGMFKDLGTDVKGVGGQVVSPGAIREDGKAYTADENHPALTDFDPSLSEAPPAVVEAIKTAPKNQIGTDKTLESQLIETLRAEDWPDGEDITDVATGRYDLDILCAKDERLKVLLETGGNMSHSEARWHLASSLWAEYGDKFNVLDFAGIIDWLNNREGAPTAGAFGVFVADDKPGEGDFSYRSLARDFYRSENEWRVTDGSAFTAVNGEHDDGELPPQQQALKEKRKAFQLIKATDLAINWEPQQWVVKNLVPARGVGLMVGDANVGKSFLMLGLADAVERGVPWLEQKTRHGGAVYIPGEGVSGVDGRLLALKIHNAGVLGSFDVLRAPMIDLFESGRETTAKIIKAVQKARAADPLPVRLVILDTLAACAPGMDENSAGDINVVLSHARVIESALQCAVLIVHHLGKNKENGIRGSSALRGNVDFVLMTDELPKRQQSETCTHVLRADKMRDGAKKARVPFALKEIELGDLVDDDGEIEHVTSCVAIPHIQAVMAVSPEQEAEAAGDAPQYAVHDPDEQEAPSSPRDIERAERQKLKELIEQHKSADGRRADVIAAAKRLTERGSTEWRWGELESEVDAVRRDVHPELGPIPDSSFRLTRQELVEDAILIWSRGPKKMSAFYKLNTKKQE</sequence>
<comment type="caution">
    <text evidence="2">The sequence shown here is derived from an EMBL/GenBank/DDBJ whole genome shotgun (WGS) entry which is preliminary data.</text>
</comment>
<dbReference type="InterPro" id="IPR027417">
    <property type="entry name" value="P-loop_NTPase"/>
</dbReference>
<evidence type="ECO:0000313" key="3">
    <source>
        <dbReference type="Proteomes" id="UP000268623"/>
    </source>
</evidence>
<dbReference type="Proteomes" id="UP000268623">
    <property type="component" value="Unassembled WGS sequence"/>
</dbReference>
<dbReference type="OrthoDB" id="1496333at2"/>
<dbReference type="SUPFAM" id="SSF56747">
    <property type="entry name" value="Prim-pol domain"/>
    <property type="match status" value="1"/>
</dbReference>
<dbReference type="AlphaFoldDB" id="A0A3M9XN25"/>
<dbReference type="CDD" id="cd04859">
    <property type="entry name" value="Prim_Pol"/>
    <property type="match status" value="1"/>
</dbReference>
<dbReference type="Gene3D" id="3.40.50.300">
    <property type="entry name" value="P-loop containing nucleotide triphosphate hydrolases"/>
    <property type="match status" value="1"/>
</dbReference>
<dbReference type="Pfam" id="PF13481">
    <property type="entry name" value="AAA_25"/>
    <property type="match status" value="1"/>
</dbReference>
<gene>
    <name evidence="2" type="ORF">D1O30_07085</name>
</gene>
<reference evidence="2 3" key="1">
    <citation type="submission" date="2018-08" db="EMBL/GenBank/DDBJ databases">
        <title>Genome sequence of Methylocystis hirsuta CSC1, a methanotroph able to accumulate PHAs.</title>
        <authorList>
            <person name="Bordel S."/>
            <person name="Rodriguez E."/>
            <person name="Gancedo J."/>
            <person name="Munoz R."/>
        </authorList>
    </citation>
    <scope>NUCLEOTIDE SEQUENCE [LARGE SCALE GENOMIC DNA]</scope>
    <source>
        <strain evidence="2 3">CSC1</strain>
    </source>
</reference>
<evidence type="ECO:0000259" key="1">
    <source>
        <dbReference type="SMART" id="SM00943"/>
    </source>
</evidence>
<accession>A0A3M9XN25</accession>
<dbReference type="InterPro" id="IPR015330">
    <property type="entry name" value="DNA_primase/pol_bifunc_N"/>
</dbReference>
<dbReference type="SMART" id="SM00943">
    <property type="entry name" value="Prim-Pol"/>
    <property type="match status" value="1"/>
</dbReference>